<evidence type="ECO:0000313" key="2">
    <source>
        <dbReference type="EMBL" id="GGN30944.1"/>
    </source>
</evidence>
<proteinExistence type="predicted"/>
<evidence type="ECO:0000313" key="3">
    <source>
        <dbReference type="Proteomes" id="UP000600080"/>
    </source>
</evidence>
<dbReference type="Gene3D" id="3.30.559.10">
    <property type="entry name" value="Chloramphenicol acetyltransferase-like domain"/>
    <property type="match status" value="2"/>
</dbReference>
<comment type="caution">
    <text evidence="2">The sequence shown here is derived from an EMBL/GenBank/DDBJ whole genome shotgun (WGS) entry which is preliminary data.</text>
</comment>
<dbReference type="PANTHER" id="PTHR31642:SF310">
    <property type="entry name" value="FATTY ALCOHOL:CAFFEOYL-COA ACYLTRANSFERASE"/>
    <property type="match status" value="1"/>
</dbReference>
<dbReference type="EMBL" id="BMND01000001">
    <property type="protein sequence ID" value="GGN30944.1"/>
    <property type="molecule type" value="Genomic_DNA"/>
</dbReference>
<name>A0ABQ2IWV1_9ACTN</name>
<evidence type="ECO:0000256" key="1">
    <source>
        <dbReference type="ARBA" id="ARBA00022679"/>
    </source>
</evidence>
<sequence>MTRPQRHSVVRSGRATGRRVPLCALDTTMGAVSTGRAFFFHERLDGTAMRASLARVLSSYPLLSGRAERDAHGVLQVRCDDSGVPFEEEDAPPVAGVRPSAAGGHPPLRAVLPKASPVRLVGQGVPLLAVKLTHPASGGTVLGVHMKHVLADGPAYTQFLLDWAAEHRGLPHPAPCHDRRLLDGLADGAPLGARDHNSRFTVASRREKYALLSRMTLTAHKLGTATFRFDAAELQAMKQAATDQLPHGWISTSDALTAHLWHALGRLRDRSPGCVERLGVLVDFSGYLRDLPANYWGNTITCAELRMTARDIRNCPLGTTARLIRESLSQNIADQARDDLAYLVEQRTAGRDRRVLPRMLYRAYTDMLQVNDRAKLPFYTIDFGGGTPYRCELPPVPIPWAAQIMPTPERDGSREVHLSLPRAAADALSGERFWQAQLHKYG</sequence>
<dbReference type="PANTHER" id="PTHR31642">
    <property type="entry name" value="TRICHOTHECENE 3-O-ACETYLTRANSFERASE"/>
    <property type="match status" value="1"/>
</dbReference>
<protein>
    <recommendedName>
        <fullName evidence="4">Transferase</fullName>
    </recommendedName>
</protein>
<dbReference type="Proteomes" id="UP000600080">
    <property type="component" value="Unassembled WGS sequence"/>
</dbReference>
<dbReference type="InterPro" id="IPR050317">
    <property type="entry name" value="Plant_Fungal_Acyltransferase"/>
</dbReference>
<reference evidence="3" key="1">
    <citation type="journal article" date="2019" name="Int. J. Syst. Evol. Microbiol.">
        <title>The Global Catalogue of Microorganisms (GCM) 10K type strain sequencing project: providing services to taxonomists for standard genome sequencing and annotation.</title>
        <authorList>
            <consortium name="The Broad Institute Genomics Platform"/>
            <consortium name="The Broad Institute Genome Sequencing Center for Infectious Disease"/>
            <person name="Wu L."/>
            <person name="Ma J."/>
        </authorList>
    </citation>
    <scope>NUCLEOTIDE SEQUENCE [LARGE SCALE GENOMIC DNA]</scope>
    <source>
        <strain evidence="3">CGMCC 4.7323</strain>
    </source>
</reference>
<keyword evidence="1" id="KW-0808">Transferase</keyword>
<dbReference type="InterPro" id="IPR023213">
    <property type="entry name" value="CAT-like_dom_sf"/>
</dbReference>
<accession>A0ABQ2IWV1</accession>
<keyword evidence="3" id="KW-1185">Reference proteome</keyword>
<dbReference type="RefSeq" id="WP_189095227.1">
    <property type="nucleotide sequence ID" value="NZ_BMND01000001.1"/>
</dbReference>
<organism evidence="2 3">
    <name type="scientific">Streptomyces kronopolitis</name>
    <dbReference type="NCBI Taxonomy" id="1612435"/>
    <lineage>
        <taxon>Bacteria</taxon>
        <taxon>Bacillati</taxon>
        <taxon>Actinomycetota</taxon>
        <taxon>Actinomycetes</taxon>
        <taxon>Kitasatosporales</taxon>
        <taxon>Streptomycetaceae</taxon>
        <taxon>Streptomyces</taxon>
    </lineage>
</organism>
<dbReference type="GeneID" id="301545965"/>
<evidence type="ECO:0008006" key="4">
    <source>
        <dbReference type="Google" id="ProtNLM"/>
    </source>
</evidence>
<dbReference type="SUPFAM" id="SSF52777">
    <property type="entry name" value="CoA-dependent acyltransferases"/>
    <property type="match status" value="1"/>
</dbReference>
<dbReference type="Pfam" id="PF02458">
    <property type="entry name" value="Transferase"/>
    <property type="match status" value="1"/>
</dbReference>
<gene>
    <name evidence="2" type="ORF">GCM10012285_00470</name>
</gene>